<evidence type="ECO:0000256" key="3">
    <source>
        <dbReference type="ARBA" id="ARBA00022605"/>
    </source>
</evidence>
<keyword evidence="4 9" id="KW-0479">Metal-binding</keyword>
<dbReference type="Gene3D" id="2.60.120.10">
    <property type="entry name" value="Jelly Rolls"/>
    <property type="match status" value="1"/>
</dbReference>
<dbReference type="InterPro" id="IPR004313">
    <property type="entry name" value="ARD"/>
</dbReference>
<dbReference type="CDD" id="cd02232">
    <property type="entry name" value="cupin_ARD"/>
    <property type="match status" value="1"/>
</dbReference>
<proteinExistence type="inferred from homology"/>
<feature type="site" description="May play a role in metal incorporation in vivo" evidence="9">
    <location>
        <position position="113"/>
    </location>
</feature>
<comment type="cofactor">
    <cofactor evidence="9">
        <name>Ni(2+)</name>
        <dbReference type="ChEBI" id="CHEBI:49786"/>
    </cofactor>
    <text evidence="9">Binds 1 nickel ion per monomer.</text>
</comment>
<evidence type="ECO:0000256" key="8">
    <source>
        <dbReference type="ARBA" id="ARBA00023167"/>
    </source>
</evidence>
<evidence type="ECO:0000313" key="11">
    <source>
        <dbReference type="Proteomes" id="UP001209083"/>
    </source>
</evidence>
<reference evidence="10 11" key="1">
    <citation type="submission" date="2023-05" db="EMBL/GenBank/DDBJ databases">
        <title>Lithophilousrod everest ZFBP1038 complete genpme.</title>
        <authorList>
            <person name="Tian M."/>
        </authorList>
    </citation>
    <scope>NUCLEOTIDE SEQUENCE [LARGE SCALE GENOMIC DNA]</scope>
    <source>
        <strain evidence="10 11">ZFBP1038</strain>
    </source>
</reference>
<dbReference type="EC" id="1.13.11.53" evidence="9"/>
<evidence type="ECO:0000256" key="9">
    <source>
        <dbReference type="HAMAP-Rule" id="MF_01682"/>
    </source>
</evidence>
<evidence type="ECO:0000256" key="5">
    <source>
        <dbReference type="ARBA" id="ARBA00022964"/>
    </source>
</evidence>
<dbReference type="Pfam" id="PF03079">
    <property type="entry name" value="ARD"/>
    <property type="match status" value="1"/>
</dbReference>
<comment type="catalytic activity">
    <reaction evidence="9">
        <text>1,2-dihydroxy-5-(methylsulfanyl)pent-1-en-3-one + O2 = 3-(methylsulfanyl)propanoate + CO + formate + 2 H(+)</text>
        <dbReference type="Rhea" id="RHEA:14161"/>
        <dbReference type="ChEBI" id="CHEBI:15378"/>
        <dbReference type="ChEBI" id="CHEBI:15379"/>
        <dbReference type="ChEBI" id="CHEBI:15740"/>
        <dbReference type="ChEBI" id="CHEBI:17245"/>
        <dbReference type="ChEBI" id="CHEBI:49016"/>
        <dbReference type="ChEBI" id="CHEBI:49252"/>
        <dbReference type="EC" id="1.13.11.53"/>
    </reaction>
</comment>
<feature type="binding site" evidence="9">
    <location>
        <position position="120"/>
    </location>
    <ligand>
        <name>Ni(2+)</name>
        <dbReference type="ChEBI" id="CHEBI:49786"/>
    </ligand>
</feature>
<evidence type="ECO:0000256" key="4">
    <source>
        <dbReference type="ARBA" id="ARBA00022723"/>
    </source>
</evidence>
<dbReference type="PANTHER" id="PTHR23418:SF0">
    <property type="entry name" value="ACIREDUCTONE DIOXYGENASE"/>
    <property type="match status" value="1"/>
</dbReference>
<evidence type="ECO:0000313" key="10">
    <source>
        <dbReference type="EMBL" id="WGW11812.1"/>
    </source>
</evidence>
<feature type="binding site" evidence="9">
    <location>
        <position position="116"/>
    </location>
    <ligand>
        <name>Fe(2+)</name>
        <dbReference type="ChEBI" id="CHEBI:29033"/>
    </ligand>
</feature>
<feature type="binding site" evidence="9">
    <location>
        <position position="116"/>
    </location>
    <ligand>
        <name>Ni(2+)</name>
        <dbReference type="ChEBI" id="CHEBI:49786"/>
    </ligand>
</feature>
<name>A0ABY8QS32_9MICO</name>
<evidence type="ECO:0000256" key="6">
    <source>
        <dbReference type="ARBA" id="ARBA00023002"/>
    </source>
</evidence>
<accession>A0ABY8QS32</accession>
<dbReference type="RefSeq" id="WP_349638605.1">
    <property type="nucleotide sequence ID" value="NZ_CP090958.1"/>
</dbReference>
<feature type="site" description="May play a role in transmitting local conformational changes" evidence="9">
    <location>
        <position position="119"/>
    </location>
</feature>
<keyword evidence="5 9" id="KW-0223">Dioxygenase</keyword>
<feature type="binding site" evidence="9">
    <location>
        <position position="114"/>
    </location>
    <ligand>
        <name>Ni(2+)</name>
        <dbReference type="ChEBI" id="CHEBI:49786"/>
    </ligand>
</feature>
<keyword evidence="11" id="KW-1185">Reference proteome</keyword>
<comment type="similarity">
    <text evidence="9">Belongs to the acireductone dioxygenase (ARD) family.</text>
</comment>
<dbReference type="HAMAP" id="MF_01682">
    <property type="entry name" value="Salvage_MtnD"/>
    <property type="match status" value="1"/>
</dbReference>
<dbReference type="SUPFAM" id="SSF51182">
    <property type="entry name" value="RmlC-like cupins"/>
    <property type="match status" value="1"/>
</dbReference>
<dbReference type="InterPro" id="IPR014710">
    <property type="entry name" value="RmlC-like_jellyroll"/>
</dbReference>
<comment type="pathway">
    <text evidence="9">Amino-acid biosynthesis; L-methionine biosynthesis via salvage pathway; L-methionine from S-methyl-5-thio-alpha-D-ribose 1-phosphate: step 5/6.</text>
</comment>
<keyword evidence="6 9" id="KW-0560">Oxidoreductase</keyword>
<dbReference type="EC" id="1.13.11.54" evidence="9"/>
<feature type="binding site" evidence="9">
    <location>
        <position position="120"/>
    </location>
    <ligand>
        <name>Fe(2+)</name>
        <dbReference type="ChEBI" id="CHEBI:29033"/>
    </ligand>
</feature>
<feature type="site" description="Important to generate the dianion" evidence="9">
    <location>
        <position position="122"/>
    </location>
</feature>
<comment type="catalytic activity">
    <reaction evidence="1 9">
        <text>1,2-dihydroxy-5-(methylsulfanyl)pent-1-en-3-one + O2 = 4-methylsulfanyl-2-oxobutanoate + formate + 2 H(+)</text>
        <dbReference type="Rhea" id="RHEA:24504"/>
        <dbReference type="ChEBI" id="CHEBI:15378"/>
        <dbReference type="ChEBI" id="CHEBI:15379"/>
        <dbReference type="ChEBI" id="CHEBI:15740"/>
        <dbReference type="ChEBI" id="CHEBI:16723"/>
        <dbReference type="ChEBI" id="CHEBI:49252"/>
        <dbReference type="EC" id="1.13.11.54"/>
    </reaction>
</comment>
<evidence type="ECO:0000256" key="7">
    <source>
        <dbReference type="ARBA" id="ARBA00023004"/>
    </source>
</evidence>
<dbReference type="Proteomes" id="UP001209083">
    <property type="component" value="Chromosome"/>
</dbReference>
<dbReference type="InterPro" id="IPR023956">
    <property type="entry name" value="ARD_bac"/>
</dbReference>
<feature type="binding site" evidence="9">
    <location>
        <position position="158"/>
    </location>
    <ligand>
        <name>Fe(2+)</name>
        <dbReference type="ChEBI" id="CHEBI:29033"/>
    </ligand>
</feature>
<comment type="cofactor">
    <cofactor evidence="9">
        <name>Fe(2+)</name>
        <dbReference type="ChEBI" id="CHEBI:29033"/>
    </cofactor>
    <text evidence="9">Binds 1 Fe(2+) cation per monomer.</text>
</comment>
<evidence type="ECO:0000256" key="1">
    <source>
        <dbReference type="ARBA" id="ARBA00000428"/>
    </source>
</evidence>
<comment type="function">
    <text evidence="9">Catalyzes 2 different reactions between oxygene and the acireductone 1,2-dihydroxy-3-keto-5-methylthiopentene (DHK-MTPene) depending upon the metal bound in the active site. Fe-containing acireductone dioxygenase (Fe-ARD) produces formate and 2-keto-4-methylthiobutyrate (KMTB), the alpha-ketoacid precursor of methionine in the methionine recycle pathway. Ni-containing acireductone dioxygenase (Ni-ARD) produces methylthiopropionate, carbon monoxide and formate, and does not lie on the methionine recycle pathway.</text>
</comment>
<feature type="binding site" evidence="9">
    <location>
        <position position="158"/>
    </location>
    <ligand>
        <name>Ni(2+)</name>
        <dbReference type="ChEBI" id="CHEBI:49786"/>
    </ligand>
</feature>
<feature type="binding site" evidence="9">
    <location>
        <position position="114"/>
    </location>
    <ligand>
        <name>Fe(2+)</name>
        <dbReference type="ChEBI" id="CHEBI:29033"/>
    </ligand>
</feature>
<keyword evidence="3 9" id="KW-0028">Amino-acid biosynthesis</keyword>
<dbReference type="InterPro" id="IPR011051">
    <property type="entry name" value="RmlC_Cupin_sf"/>
</dbReference>
<keyword evidence="7 9" id="KW-0408">Iron</keyword>
<keyword evidence="8 9" id="KW-0486">Methionine biosynthesis</keyword>
<gene>
    <name evidence="9" type="primary">mtnD</name>
    <name evidence="10" type="ORF">LWF01_17250</name>
</gene>
<dbReference type="EMBL" id="CP090958">
    <property type="protein sequence ID" value="WGW11812.1"/>
    <property type="molecule type" value="Genomic_DNA"/>
</dbReference>
<comment type="subunit">
    <text evidence="9">Monomer.</text>
</comment>
<organism evidence="10 11">
    <name type="scientific">Saxibacter everestensis</name>
    <dbReference type="NCBI Taxonomy" id="2909229"/>
    <lineage>
        <taxon>Bacteria</taxon>
        <taxon>Bacillati</taxon>
        <taxon>Actinomycetota</taxon>
        <taxon>Actinomycetes</taxon>
        <taxon>Micrococcales</taxon>
        <taxon>Brevibacteriaceae</taxon>
        <taxon>Saxibacter</taxon>
    </lineage>
</organism>
<keyword evidence="2 9" id="KW-0533">Nickel</keyword>
<dbReference type="PANTHER" id="PTHR23418">
    <property type="entry name" value="ACIREDUCTONE DIOXYGENASE"/>
    <property type="match status" value="1"/>
</dbReference>
<sequence length="203" mass="22681">MRQIQSDLEEDRTVTLLTVWPDSDPGTTVLRTTDAAEITAHLASLGARFSRWELKELSADPSQEEVLAAYQAEIDAVNANEGYTLVDVLKLQSEGNPEYEEQAAAARTKFLDEHQHDDDEDRFFARGSGIFYLRGNGTVSAVFCEAGDLISVPANTTHWFDMGTRPEYISVRFFHEEEGWVGHFTGSGIAKNFPTYDEIAALR</sequence>
<protein>
    <recommendedName>
        <fullName evidence="9">Acireductone dioxygenase</fullName>
    </recommendedName>
    <alternativeName>
        <fullName evidence="9">1,2-dihydroxy-3-keto-5-methylthiopentene dioxygenase</fullName>
        <shortName evidence="9">DHK-MTPene dioxygenase</shortName>
    </alternativeName>
    <alternativeName>
        <fullName evidence="9">Acireductone dioxygenase (Fe(2+)-requiring)</fullName>
        <shortName evidence="9">ARD'</shortName>
        <shortName evidence="9">Fe-ARD</shortName>
        <ecNumber evidence="9">1.13.11.54</ecNumber>
    </alternativeName>
    <alternativeName>
        <fullName evidence="9">Acireductone dioxygenase (Ni(2+)-requiring)</fullName>
        <shortName evidence="9">ARD</shortName>
        <shortName evidence="9">Ni-ARD</shortName>
        <ecNumber evidence="9">1.13.11.53</ecNumber>
    </alternativeName>
</protein>
<evidence type="ECO:0000256" key="2">
    <source>
        <dbReference type="ARBA" id="ARBA00022596"/>
    </source>
</evidence>